<organism evidence="1 2">
    <name type="scientific">Mucilaginibacter robiniae</name>
    <dbReference type="NCBI Taxonomy" id="2728022"/>
    <lineage>
        <taxon>Bacteria</taxon>
        <taxon>Pseudomonadati</taxon>
        <taxon>Bacteroidota</taxon>
        <taxon>Sphingobacteriia</taxon>
        <taxon>Sphingobacteriales</taxon>
        <taxon>Sphingobacteriaceae</taxon>
        <taxon>Mucilaginibacter</taxon>
    </lineage>
</organism>
<accession>A0A7L5E883</accession>
<dbReference type="KEGG" id="mrob:HH214_15005"/>
<protein>
    <submittedName>
        <fullName evidence="1">Uncharacterized protein</fullName>
    </submittedName>
</protein>
<keyword evidence="2" id="KW-1185">Reference proteome</keyword>
<dbReference type="Proteomes" id="UP000503278">
    <property type="component" value="Chromosome"/>
</dbReference>
<gene>
    <name evidence="1" type="ORF">HH214_15005</name>
</gene>
<reference evidence="1 2" key="1">
    <citation type="submission" date="2020-04" db="EMBL/GenBank/DDBJ databases">
        <title>Genome sequencing of novel species.</title>
        <authorList>
            <person name="Heo J."/>
            <person name="Kim S.-J."/>
            <person name="Kim J.-S."/>
            <person name="Hong S.-B."/>
            <person name="Kwon S.-W."/>
        </authorList>
    </citation>
    <scope>NUCLEOTIDE SEQUENCE [LARGE SCALE GENOMIC DNA]</scope>
    <source>
        <strain evidence="1 2">F39-2</strain>
    </source>
</reference>
<proteinExistence type="predicted"/>
<sequence>MSKIIQNAQTEPFQVTINFPEGEKEVKVVPQADQKFKVYDQEQLLGEVQLDEQHVCSSCGTDMEAAIIAQLGDRIKGFYL</sequence>
<dbReference type="EMBL" id="CP051682">
    <property type="protein sequence ID" value="QJD97083.1"/>
    <property type="molecule type" value="Genomic_DNA"/>
</dbReference>
<dbReference type="AlphaFoldDB" id="A0A7L5E883"/>
<dbReference type="RefSeq" id="WP_169608958.1">
    <property type="nucleotide sequence ID" value="NZ_CP051682.1"/>
</dbReference>
<evidence type="ECO:0000313" key="2">
    <source>
        <dbReference type="Proteomes" id="UP000503278"/>
    </source>
</evidence>
<name>A0A7L5E883_9SPHI</name>
<evidence type="ECO:0000313" key="1">
    <source>
        <dbReference type="EMBL" id="QJD97083.1"/>
    </source>
</evidence>